<proteinExistence type="predicted"/>
<dbReference type="FunFam" id="3.30.200.20:FF:000003">
    <property type="entry name" value="Non-specific serine/threonine protein kinase"/>
    <property type="match status" value="1"/>
</dbReference>
<dbReference type="Proteomes" id="UP001501920">
    <property type="component" value="Chromosome 12"/>
</dbReference>
<dbReference type="GO" id="GO:0005524">
    <property type="term" value="F:ATP binding"/>
    <property type="evidence" value="ECO:0007669"/>
    <property type="project" value="UniProtKB-UniRule"/>
</dbReference>
<evidence type="ECO:0000313" key="20">
    <source>
        <dbReference type="Proteomes" id="UP001501920"/>
    </source>
</evidence>
<dbReference type="Ensembl" id="ENSPNAT00000061023.1">
    <property type="protein sequence ID" value="ENSPNAP00000054170.1"/>
    <property type="gene ID" value="ENSPNAG00000034105.1"/>
</dbReference>
<evidence type="ECO:0000313" key="19">
    <source>
        <dbReference type="Ensembl" id="ENSPNAP00000054170.1"/>
    </source>
</evidence>
<dbReference type="EC" id="2.7.11.1" evidence="3"/>
<dbReference type="Pfam" id="PF00069">
    <property type="entry name" value="Pkinase"/>
    <property type="match status" value="1"/>
</dbReference>
<dbReference type="InterPro" id="IPR015940">
    <property type="entry name" value="UBA"/>
</dbReference>
<keyword evidence="10" id="KW-0418">Kinase</keyword>
<dbReference type="GO" id="GO:0035556">
    <property type="term" value="P:intracellular signal transduction"/>
    <property type="evidence" value="ECO:0007669"/>
    <property type="project" value="TreeGrafter"/>
</dbReference>
<name>A0AAR2JQ61_PYGNA</name>
<feature type="compositionally biased region" description="Polar residues" evidence="16">
    <location>
        <begin position="426"/>
        <end position="443"/>
    </location>
</feature>
<evidence type="ECO:0000256" key="2">
    <source>
        <dbReference type="ARBA" id="ARBA00004496"/>
    </source>
</evidence>
<dbReference type="PANTHER" id="PTHR24346">
    <property type="entry name" value="MAP/MICROTUBULE AFFINITY-REGULATING KINASE"/>
    <property type="match status" value="1"/>
</dbReference>
<evidence type="ECO:0000256" key="1">
    <source>
        <dbReference type="ARBA" id="ARBA00001946"/>
    </source>
</evidence>
<dbReference type="Pfam" id="PF23312">
    <property type="entry name" value="UBA_SIK3"/>
    <property type="match status" value="1"/>
</dbReference>
<evidence type="ECO:0000256" key="3">
    <source>
        <dbReference type="ARBA" id="ARBA00012513"/>
    </source>
</evidence>
<evidence type="ECO:0000256" key="14">
    <source>
        <dbReference type="ARBA" id="ARBA00048679"/>
    </source>
</evidence>
<comment type="catalytic activity">
    <reaction evidence="13">
        <text>L-threonyl-[protein] + ATP = O-phospho-L-threonyl-[protein] + ADP + H(+)</text>
        <dbReference type="Rhea" id="RHEA:46608"/>
        <dbReference type="Rhea" id="RHEA-COMP:11060"/>
        <dbReference type="Rhea" id="RHEA-COMP:11605"/>
        <dbReference type="ChEBI" id="CHEBI:15378"/>
        <dbReference type="ChEBI" id="CHEBI:30013"/>
        <dbReference type="ChEBI" id="CHEBI:30616"/>
        <dbReference type="ChEBI" id="CHEBI:61977"/>
        <dbReference type="ChEBI" id="CHEBI:456216"/>
        <dbReference type="EC" id="2.7.11.1"/>
    </reaction>
</comment>
<dbReference type="Gene3D" id="1.10.510.10">
    <property type="entry name" value="Transferase(Phosphotransferase) domain 1"/>
    <property type="match status" value="1"/>
</dbReference>
<dbReference type="PROSITE" id="PS00108">
    <property type="entry name" value="PROTEIN_KINASE_ST"/>
    <property type="match status" value="1"/>
</dbReference>
<dbReference type="InterPro" id="IPR057380">
    <property type="entry name" value="UBA_SIK1/2/3"/>
</dbReference>
<evidence type="ECO:0000256" key="10">
    <source>
        <dbReference type="ARBA" id="ARBA00022777"/>
    </source>
</evidence>
<dbReference type="InterPro" id="IPR011009">
    <property type="entry name" value="Kinase-like_dom_sf"/>
</dbReference>
<dbReference type="InterPro" id="IPR000719">
    <property type="entry name" value="Prot_kinase_dom"/>
</dbReference>
<keyword evidence="20" id="KW-1185">Reference proteome</keyword>
<comment type="cofactor">
    <cofactor evidence="1">
        <name>Mg(2+)</name>
        <dbReference type="ChEBI" id="CHEBI:18420"/>
    </cofactor>
</comment>
<dbReference type="GO" id="GO:0046872">
    <property type="term" value="F:metal ion binding"/>
    <property type="evidence" value="ECO:0007669"/>
    <property type="project" value="UniProtKB-KW"/>
</dbReference>
<keyword evidence="4" id="KW-0963">Cytoplasm</keyword>
<dbReference type="InterPro" id="IPR017441">
    <property type="entry name" value="Protein_kinase_ATP_BS"/>
</dbReference>
<evidence type="ECO:0000256" key="8">
    <source>
        <dbReference type="ARBA" id="ARBA00022723"/>
    </source>
</evidence>
<accession>A0AAR2JQ61</accession>
<dbReference type="InterPro" id="IPR034672">
    <property type="entry name" value="SIK"/>
</dbReference>
<dbReference type="PROSITE" id="PS50011">
    <property type="entry name" value="PROTEIN_KINASE_DOM"/>
    <property type="match status" value="1"/>
</dbReference>
<keyword evidence="9 15" id="KW-0547">Nucleotide-binding</keyword>
<keyword evidence="7" id="KW-0808">Transferase</keyword>
<dbReference type="GO" id="GO:0050321">
    <property type="term" value="F:tau-protein kinase activity"/>
    <property type="evidence" value="ECO:0007669"/>
    <property type="project" value="TreeGrafter"/>
</dbReference>
<dbReference type="SUPFAM" id="SSF56112">
    <property type="entry name" value="Protein kinase-like (PK-like)"/>
    <property type="match status" value="1"/>
</dbReference>
<evidence type="ECO:0000256" key="16">
    <source>
        <dbReference type="SAM" id="MobiDB-lite"/>
    </source>
</evidence>
<dbReference type="PROSITE" id="PS00107">
    <property type="entry name" value="PROTEIN_KINASE_ATP"/>
    <property type="match status" value="1"/>
</dbReference>
<evidence type="ECO:0000256" key="11">
    <source>
        <dbReference type="ARBA" id="ARBA00022840"/>
    </source>
</evidence>
<dbReference type="FunFam" id="1.10.510.10:FF:000154">
    <property type="entry name" value="Serine/threonine-protein kinase SIK2"/>
    <property type="match status" value="1"/>
</dbReference>
<dbReference type="AlphaFoldDB" id="A0AAR2JQ61"/>
<evidence type="ECO:0000256" key="12">
    <source>
        <dbReference type="ARBA" id="ARBA00022842"/>
    </source>
</evidence>
<feature type="domain" description="UBA" evidence="18">
    <location>
        <begin position="301"/>
        <end position="341"/>
    </location>
</feature>
<dbReference type="SMART" id="SM00220">
    <property type="entry name" value="S_TKc"/>
    <property type="match status" value="1"/>
</dbReference>
<evidence type="ECO:0000256" key="9">
    <source>
        <dbReference type="ARBA" id="ARBA00022741"/>
    </source>
</evidence>
<keyword evidence="8" id="KW-0479">Metal-binding</keyword>
<evidence type="ECO:0000256" key="13">
    <source>
        <dbReference type="ARBA" id="ARBA00047899"/>
    </source>
</evidence>
<reference evidence="19" key="3">
    <citation type="submission" date="2025-09" db="UniProtKB">
        <authorList>
            <consortium name="Ensembl"/>
        </authorList>
    </citation>
    <scope>IDENTIFICATION</scope>
</reference>
<dbReference type="InterPro" id="IPR008271">
    <property type="entry name" value="Ser/Thr_kinase_AS"/>
</dbReference>
<evidence type="ECO:0000259" key="18">
    <source>
        <dbReference type="PROSITE" id="PS50030"/>
    </source>
</evidence>
<dbReference type="GeneTree" id="ENSGT00940000154989"/>
<protein>
    <recommendedName>
        <fullName evidence="3">non-specific serine/threonine protein kinase</fullName>
        <ecNumber evidence="3">2.7.11.1</ecNumber>
    </recommendedName>
</protein>
<sequence>MVVLSDDGLGSPPSKPGRPLQVGFYEIIRTLGKGNFAVVKLARHKVTKTQVAIKIIDKTRLDASDLVKLNREVKIMKLLNHPHIIKLYQVMETKDMLYIVTEFAKNGEMFDYLASNGRLSEEEARRTFWQILTAVEYCHRHGIVHRDLKAENLLLDDNMNIKLADFGFGNFYVPGEPLSTWCGSPPYAAPEVFEGKVYEGPQLDIWSLGVVLYVLVCGSLPFDGATLPALKQRVTEGRFRVPYFMSQECENLIRRMLAVDPARRISVAQIKQHHWMQADPTDSCQATSASLCTDGLLQPESYSEPVLSLMQALGIDKQRTIESLQNGSYNHFSAIYWLLLERLREHRDQQQIRQDRDWLKESGYMLPGAELRGEVEPNALQYRNSAYQSIQLDTTVSKRAPAKDLERLPLNLTTESRNTTRRHTVSEVSSSQHSCHPPSESVTSHNNPYILLLFLGIVVDLVDDAASAGSHRLCSSSSASSPFLTSPSALLEASTHLFADQPQGLHPFSQNSVRGPLTQSSVLGFQNSLQVPSFQEGRRASDTSLTPGEIRVGSIDTTYVFRDIYINLS</sequence>
<dbReference type="GO" id="GO:0000226">
    <property type="term" value="P:microtubule cytoskeleton organization"/>
    <property type="evidence" value="ECO:0007669"/>
    <property type="project" value="TreeGrafter"/>
</dbReference>
<keyword evidence="12" id="KW-0460">Magnesium</keyword>
<comment type="catalytic activity">
    <reaction evidence="14">
        <text>L-seryl-[protein] + ATP = O-phospho-L-seryl-[protein] + ADP + H(+)</text>
        <dbReference type="Rhea" id="RHEA:17989"/>
        <dbReference type="Rhea" id="RHEA-COMP:9863"/>
        <dbReference type="Rhea" id="RHEA-COMP:11604"/>
        <dbReference type="ChEBI" id="CHEBI:15378"/>
        <dbReference type="ChEBI" id="CHEBI:29999"/>
        <dbReference type="ChEBI" id="CHEBI:30616"/>
        <dbReference type="ChEBI" id="CHEBI:83421"/>
        <dbReference type="ChEBI" id="CHEBI:456216"/>
        <dbReference type="EC" id="2.7.11.1"/>
    </reaction>
</comment>
<evidence type="ECO:0000256" key="6">
    <source>
        <dbReference type="ARBA" id="ARBA00022553"/>
    </source>
</evidence>
<dbReference type="PROSITE" id="PS50030">
    <property type="entry name" value="UBA"/>
    <property type="match status" value="1"/>
</dbReference>
<dbReference type="GO" id="GO:0005737">
    <property type="term" value="C:cytoplasm"/>
    <property type="evidence" value="ECO:0007669"/>
    <property type="project" value="UniProtKB-SubCell"/>
</dbReference>
<evidence type="ECO:0000259" key="17">
    <source>
        <dbReference type="PROSITE" id="PS50011"/>
    </source>
</evidence>
<evidence type="ECO:0000256" key="7">
    <source>
        <dbReference type="ARBA" id="ARBA00022679"/>
    </source>
</evidence>
<evidence type="ECO:0000256" key="15">
    <source>
        <dbReference type="PROSITE-ProRule" id="PRU10141"/>
    </source>
</evidence>
<keyword evidence="5" id="KW-0723">Serine/threonine-protein kinase</keyword>
<keyword evidence="11 15" id="KW-0067">ATP-binding</keyword>
<comment type="subcellular location">
    <subcellularLocation>
        <location evidence="2">Cytoplasm</location>
    </subcellularLocation>
</comment>
<evidence type="ECO:0000256" key="4">
    <source>
        <dbReference type="ARBA" id="ARBA00022490"/>
    </source>
</evidence>
<evidence type="ECO:0000256" key="5">
    <source>
        <dbReference type="ARBA" id="ARBA00022527"/>
    </source>
</evidence>
<feature type="region of interest" description="Disordered" evidence="16">
    <location>
        <begin position="403"/>
        <end position="443"/>
    </location>
</feature>
<reference evidence="19 20" key="1">
    <citation type="submission" date="2020-10" db="EMBL/GenBank/DDBJ databases">
        <title>Pygocentrus nattereri (red-bellied piranha) genome, fPygNat1, primary haplotype.</title>
        <authorList>
            <person name="Myers G."/>
            <person name="Meyer A."/>
            <person name="Karagic N."/>
            <person name="Pippel M."/>
            <person name="Winkler S."/>
            <person name="Tracey A."/>
            <person name="Wood J."/>
            <person name="Formenti G."/>
            <person name="Howe K."/>
            <person name="Fedrigo O."/>
            <person name="Jarvis E.D."/>
        </authorList>
    </citation>
    <scope>NUCLEOTIDE SEQUENCE [LARGE SCALE GENOMIC DNA]</scope>
</reference>
<dbReference type="PANTHER" id="PTHR24346:SF47">
    <property type="entry name" value="SERINE_THREONINE-PROTEIN KINASE SIK2-RELATED"/>
    <property type="match status" value="1"/>
</dbReference>
<reference evidence="19" key="2">
    <citation type="submission" date="2025-08" db="UniProtKB">
        <authorList>
            <consortium name="Ensembl"/>
        </authorList>
    </citation>
    <scope>IDENTIFICATION</scope>
</reference>
<feature type="binding site" evidence="15">
    <location>
        <position position="54"/>
    </location>
    <ligand>
        <name>ATP</name>
        <dbReference type="ChEBI" id="CHEBI:30616"/>
    </ligand>
</feature>
<keyword evidence="6" id="KW-0597">Phosphoprotein</keyword>
<dbReference type="CDD" id="cd14071">
    <property type="entry name" value="STKc_SIK"/>
    <property type="match status" value="1"/>
</dbReference>
<organism evidence="19 20">
    <name type="scientific">Pygocentrus nattereri</name>
    <name type="common">Red-bellied piranha</name>
    <dbReference type="NCBI Taxonomy" id="42514"/>
    <lineage>
        <taxon>Eukaryota</taxon>
        <taxon>Metazoa</taxon>
        <taxon>Chordata</taxon>
        <taxon>Craniata</taxon>
        <taxon>Vertebrata</taxon>
        <taxon>Euteleostomi</taxon>
        <taxon>Actinopterygii</taxon>
        <taxon>Neopterygii</taxon>
        <taxon>Teleostei</taxon>
        <taxon>Ostariophysi</taxon>
        <taxon>Characiformes</taxon>
        <taxon>Characoidei</taxon>
        <taxon>Pygocentrus</taxon>
    </lineage>
</organism>
<feature type="domain" description="Protein kinase" evidence="17">
    <location>
        <begin position="25"/>
        <end position="276"/>
    </location>
</feature>